<feature type="compositionally biased region" description="Acidic residues" evidence="3">
    <location>
        <begin position="263"/>
        <end position="273"/>
    </location>
</feature>
<feature type="compositionally biased region" description="Low complexity" evidence="3">
    <location>
        <begin position="404"/>
        <end position="434"/>
    </location>
</feature>
<evidence type="ECO:0000259" key="4">
    <source>
        <dbReference type="PROSITE" id="PS50238"/>
    </source>
</evidence>
<dbReference type="PANTHER" id="PTHR46184:SF5">
    <property type="entry name" value="UNCONVENTIONAL MYOSIN-IXA-LIKE"/>
    <property type="match status" value="1"/>
</dbReference>
<feature type="compositionally biased region" description="Gly residues" evidence="3">
    <location>
        <begin position="451"/>
        <end position="470"/>
    </location>
</feature>
<feature type="compositionally biased region" description="Low complexity" evidence="3">
    <location>
        <begin position="589"/>
        <end position="608"/>
    </location>
</feature>
<dbReference type="InterPro" id="IPR008936">
    <property type="entry name" value="Rho_GTPase_activation_prot"/>
</dbReference>
<dbReference type="Gene3D" id="1.10.555.10">
    <property type="entry name" value="Rho GTPase activation protein"/>
    <property type="match status" value="1"/>
</dbReference>
<feature type="region of interest" description="Disordered" evidence="3">
    <location>
        <begin position="546"/>
        <end position="629"/>
    </location>
</feature>
<dbReference type="PROSITE" id="PS50238">
    <property type="entry name" value="RHOGAP"/>
    <property type="match status" value="1"/>
</dbReference>
<keyword evidence="2" id="KW-0963">Cytoplasm</keyword>
<keyword evidence="6" id="KW-1185">Reference proteome</keyword>
<dbReference type="GO" id="GO:0051015">
    <property type="term" value="F:actin filament binding"/>
    <property type="evidence" value="ECO:0007669"/>
    <property type="project" value="TreeGrafter"/>
</dbReference>
<dbReference type="Proteomes" id="UP000075901">
    <property type="component" value="Unassembled WGS sequence"/>
</dbReference>
<dbReference type="GO" id="GO:0005737">
    <property type="term" value="C:cytoplasm"/>
    <property type="evidence" value="ECO:0007669"/>
    <property type="project" value="UniProtKB-SubCell"/>
</dbReference>
<feature type="region of interest" description="Disordered" evidence="3">
    <location>
        <begin position="261"/>
        <end position="329"/>
    </location>
</feature>
<dbReference type="GO" id="GO:0035556">
    <property type="term" value="P:intracellular signal transduction"/>
    <property type="evidence" value="ECO:0007669"/>
    <property type="project" value="InterPro"/>
</dbReference>
<feature type="compositionally biased region" description="Polar residues" evidence="3">
    <location>
        <begin position="436"/>
        <end position="446"/>
    </location>
</feature>
<name>A0A182SVK0_9DIPT</name>
<dbReference type="PANTHER" id="PTHR46184">
    <property type="entry name" value="UNCONVENTIONAL MYOSIN-IXB-LIKE PROTEIN"/>
    <property type="match status" value="1"/>
</dbReference>
<feature type="compositionally biased region" description="Low complexity" evidence="3">
    <location>
        <begin position="498"/>
        <end position="514"/>
    </location>
</feature>
<protein>
    <recommendedName>
        <fullName evidence="4">Rho-GAP domain-containing protein</fullName>
    </recommendedName>
</protein>
<dbReference type="GO" id="GO:0005096">
    <property type="term" value="F:GTPase activator activity"/>
    <property type="evidence" value="ECO:0007669"/>
    <property type="project" value="InterPro"/>
</dbReference>
<comment type="subcellular location">
    <subcellularLocation>
        <location evidence="1">Cytoplasm</location>
    </subcellularLocation>
</comment>
<evidence type="ECO:0000313" key="5">
    <source>
        <dbReference type="EnsemblMetazoa" id="AMAM014306-PA"/>
    </source>
</evidence>
<feature type="compositionally biased region" description="Gly residues" evidence="3">
    <location>
        <begin position="515"/>
        <end position="525"/>
    </location>
</feature>
<accession>A0A182SVK0</accession>
<reference evidence="5" key="2">
    <citation type="submission" date="2020-05" db="UniProtKB">
        <authorList>
            <consortium name="EnsemblMetazoa"/>
        </authorList>
    </citation>
    <scope>IDENTIFICATION</scope>
    <source>
        <strain evidence="5">maculatus3</strain>
    </source>
</reference>
<feature type="region of interest" description="Disordered" evidence="3">
    <location>
        <begin position="498"/>
        <end position="533"/>
    </location>
</feature>
<evidence type="ECO:0000313" key="6">
    <source>
        <dbReference type="Proteomes" id="UP000075901"/>
    </source>
</evidence>
<dbReference type="Pfam" id="PF00620">
    <property type="entry name" value="RhoGAP"/>
    <property type="match status" value="1"/>
</dbReference>
<dbReference type="GO" id="GO:0000146">
    <property type="term" value="F:microfilament motor activity"/>
    <property type="evidence" value="ECO:0007669"/>
    <property type="project" value="InterPro"/>
</dbReference>
<dbReference type="SMART" id="SM00324">
    <property type="entry name" value="RhoGAP"/>
    <property type="match status" value="1"/>
</dbReference>
<dbReference type="EnsemblMetazoa" id="AMAM014306-RA">
    <property type="protein sequence ID" value="AMAM014306-PA"/>
    <property type="gene ID" value="AMAM014306"/>
</dbReference>
<proteinExistence type="predicted"/>
<sequence length="629" mass="63788">MMIEMHGLYSEGIYRKSGVSSKIKDLKAKMDRAVTSADGGGGEMDFESYNVHVLTNVLKSFLREMPEPLLTFDRYDDFLRAADLSDSSDRVQTLLSLVKKIPPAHHCLFERLIFHLALVAKLEQYNRMSASSLAIVFAPCVLRTNRYVPAQDSLNDIGRQTKCMETLITQKMLNVKSTLADIDTLDTAAHTATARLSTLRSSKVFTQEEMANARGTGASGMATGGLLETETEEMLLEGHIQEIRKEKALLTSTLPSLARASSDDDLLSTDLDGEGGSLDDLSNSKEKDLDVSSGGGGGGGGGGNMISDSGISIRYQAPSDHGGSSNVSLNNDVPMAVSYSLRDQSGAGGSGGGGGGEYFHKMGGGVVAGASTAAASGVKTKSLSHQTLLEREAFLRGGGGGSGSVTSASSPQSPTAATCATASSTPSSSASAPSMIKSQQNGNGTPVGSVGDRGAGSGSGSGPSGSGGGTMAPTANSASGGGKRADINLSHSMITLSTTSHSLGGSTTSSSSSSGVGGSSGGSTGSGSDLQRQKPIIIRSVSGGYEVGHHHHHHHGSATIGASPGGAGPSTNHRILIQGSPMTAGASITTTHTPPSGATSSTSASSSSINSANLHAKDNNGMGKESVGG</sequence>
<organism evidence="5 6">
    <name type="scientific">Anopheles maculatus</name>
    <dbReference type="NCBI Taxonomy" id="74869"/>
    <lineage>
        <taxon>Eukaryota</taxon>
        <taxon>Metazoa</taxon>
        <taxon>Ecdysozoa</taxon>
        <taxon>Arthropoda</taxon>
        <taxon>Hexapoda</taxon>
        <taxon>Insecta</taxon>
        <taxon>Pterygota</taxon>
        <taxon>Neoptera</taxon>
        <taxon>Endopterygota</taxon>
        <taxon>Diptera</taxon>
        <taxon>Nematocera</taxon>
        <taxon>Culicoidea</taxon>
        <taxon>Culicidae</taxon>
        <taxon>Anophelinae</taxon>
        <taxon>Anopheles</taxon>
        <taxon>Anopheles maculatus group</taxon>
    </lineage>
</organism>
<feature type="region of interest" description="Disordered" evidence="3">
    <location>
        <begin position="395"/>
        <end position="485"/>
    </location>
</feature>
<feature type="domain" description="Rho-GAP" evidence="4">
    <location>
        <begin position="1"/>
        <end position="175"/>
    </location>
</feature>
<dbReference type="InterPro" id="IPR000198">
    <property type="entry name" value="RhoGAP_dom"/>
</dbReference>
<evidence type="ECO:0000256" key="2">
    <source>
        <dbReference type="ARBA" id="ARBA00022490"/>
    </source>
</evidence>
<dbReference type="GO" id="GO:0005884">
    <property type="term" value="C:actin filament"/>
    <property type="evidence" value="ECO:0007669"/>
    <property type="project" value="TreeGrafter"/>
</dbReference>
<dbReference type="AlphaFoldDB" id="A0A182SVK0"/>
<dbReference type="VEuPathDB" id="VectorBase:AMAM014306"/>
<dbReference type="SUPFAM" id="SSF48350">
    <property type="entry name" value="GTPase activation domain, GAP"/>
    <property type="match status" value="1"/>
</dbReference>
<evidence type="ECO:0000256" key="1">
    <source>
        <dbReference type="ARBA" id="ARBA00004496"/>
    </source>
</evidence>
<feature type="compositionally biased region" description="Gly residues" evidence="3">
    <location>
        <begin position="293"/>
        <end position="304"/>
    </location>
</feature>
<dbReference type="InterPro" id="IPR046987">
    <property type="entry name" value="Myo9"/>
</dbReference>
<evidence type="ECO:0000256" key="3">
    <source>
        <dbReference type="SAM" id="MobiDB-lite"/>
    </source>
</evidence>
<reference evidence="6" key="1">
    <citation type="submission" date="2013-09" db="EMBL/GenBank/DDBJ databases">
        <title>The Genome Sequence of Anopheles maculatus species B.</title>
        <authorList>
            <consortium name="The Broad Institute Genomics Platform"/>
            <person name="Neafsey D.E."/>
            <person name="Besansky N."/>
            <person name="Howell P."/>
            <person name="Walton C."/>
            <person name="Young S.K."/>
            <person name="Zeng Q."/>
            <person name="Gargeya S."/>
            <person name="Fitzgerald M."/>
            <person name="Haas B."/>
            <person name="Abouelleil A."/>
            <person name="Allen A.W."/>
            <person name="Alvarado L."/>
            <person name="Arachchi H.M."/>
            <person name="Berlin A.M."/>
            <person name="Chapman S.B."/>
            <person name="Gainer-Dewar J."/>
            <person name="Goldberg J."/>
            <person name="Griggs A."/>
            <person name="Gujja S."/>
            <person name="Hansen M."/>
            <person name="Howarth C."/>
            <person name="Imamovic A."/>
            <person name="Ireland A."/>
            <person name="Larimer J."/>
            <person name="McCowan C."/>
            <person name="Murphy C."/>
            <person name="Pearson M."/>
            <person name="Poon T.W."/>
            <person name="Priest M."/>
            <person name="Roberts A."/>
            <person name="Saif S."/>
            <person name="Shea T."/>
            <person name="Sisk P."/>
            <person name="Sykes S."/>
            <person name="Wortman J."/>
            <person name="Nusbaum C."/>
            <person name="Birren B."/>
        </authorList>
    </citation>
    <scope>NUCLEOTIDE SEQUENCE [LARGE SCALE GENOMIC DNA]</scope>
    <source>
        <strain evidence="6">maculatus3</strain>
    </source>
</reference>